<feature type="disulfide bond" evidence="2">
    <location>
        <begin position="118"/>
        <end position="123"/>
    </location>
</feature>
<reference evidence="6" key="1">
    <citation type="submission" date="2016-12" db="EMBL/GenBank/DDBJ databases">
        <authorList>
            <person name="Varghese N."/>
            <person name="Submissions S."/>
        </authorList>
    </citation>
    <scope>NUCLEOTIDE SEQUENCE [LARGE SCALE GENOMIC DNA]</scope>
    <source>
        <strain evidence="6">DSM 45599</strain>
    </source>
</reference>
<dbReference type="OrthoDB" id="5240321at2"/>
<dbReference type="Pfam" id="PF10633">
    <property type="entry name" value="NPCBM_assoc"/>
    <property type="match status" value="1"/>
</dbReference>
<dbReference type="Gene3D" id="2.60.120.200">
    <property type="match status" value="1"/>
</dbReference>
<organism evidence="5 6">
    <name type="scientific">Micromonospora cremea</name>
    <dbReference type="NCBI Taxonomy" id="709881"/>
    <lineage>
        <taxon>Bacteria</taxon>
        <taxon>Bacillati</taxon>
        <taxon>Actinomycetota</taxon>
        <taxon>Actinomycetes</taxon>
        <taxon>Micromonosporales</taxon>
        <taxon>Micromonosporaceae</taxon>
        <taxon>Micromonospora</taxon>
    </lineage>
</organism>
<dbReference type="SUPFAM" id="SSF49899">
    <property type="entry name" value="Concanavalin A-like lectins/glucanases"/>
    <property type="match status" value="1"/>
</dbReference>
<dbReference type="InterPro" id="IPR018905">
    <property type="entry name" value="A-galactase_NEW3"/>
</dbReference>
<dbReference type="RefSeq" id="WP_143728116.1">
    <property type="nucleotide sequence ID" value="NZ_FSQT01000001.1"/>
</dbReference>
<dbReference type="PANTHER" id="PTHR39447:SF2">
    <property type="entry name" value="ALPHA-L-ARABINOFURANOSIDASE B"/>
    <property type="match status" value="1"/>
</dbReference>
<dbReference type="GO" id="GO:0031221">
    <property type="term" value="P:arabinan metabolic process"/>
    <property type="evidence" value="ECO:0007669"/>
    <property type="project" value="InterPro"/>
</dbReference>
<dbReference type="GO" id="GO:0019566">
    <property type="term" value="P:arabinose metabolic process"/>
    <property type="evidence" value="ECO:0007669"/>
    <property type="project" value="InterPro"/>
</dbReference>
<keyword evidence="3" id="KW-0732">Signal</keyword>
<accession>A0A1N5TBV8</accession>
<dbReference type="Gene3D" id="2.60.40.1260">
    <property type="entry name" value="Lamin Tail domain"/>
    <property type="match status" value="1"/>
</dbReference>
<dbReference type="InterPro" id="IPR038964">
    <property type="entry name" value="ABFB"/>
</dbReference>
<sequence>MVRPPNRPARTRTLAARTAMALAMVGATLMMAPAAQATKPAAPPRAEGPCDIYAAGGTPCVAAHGSTRALYASYDGPLYQVRRTSDNAVKDIGVVAPAALPFADAGGYADAAAQDAFCANTLCLITVIYDQSGKGNHLYQAPPGTFRGPDVGGYNTLSIADMAPITIGGHKAYGVYIIPGMGYRNNDASYLAKEDEPEGIYTVFDGTHYDSGCCYNYGNTSTNSRAVGTGTMETVYFGTATAWGRGTGPGPWIMSDMEAGLFSGYNARQNDAAPTIDSWRFVTGVVNGGGGNQWDLRGGNAQQGPLTTYYSGIRPGSLTNSNYFPMHRRGAIQLGNGGDNGNGSAGTFYEGVMTTGYPTDATIDAVQANVVAAKYDVQRLSLSRATTFTPGSAQEVTQTFTNTTGSTAVGVKLSLSAPAGWTAVVNGTDDTSVTFEDPVAPGASVSATFTVTSATTSADYLTGRAQWTNPTRGGRQSTVTSQAVRSALPVRVNEVRFRTSSNATDQFVEVYNASADEVDLSNWTLTNTPSGSAAVTLATIPAGTKLASGDYYLLGLSGSGLAAPAAAGAITVNVRSTTGLAGGQQIQVGTGSTRETRTIVGVGSAATAATTLFVPVTHGSITIPAGSTTIPVTSAAGFTVGQQIGIDAGAGYEQATVTSVGKAATQTTLSAPAAAGATNLKVAANANLTVGDTLTVDAGEYKETVTVAAIGTTGANGTGVDLTAPLRFAHRSAVDLAGHGTGVSFWPPTGRPHSSGVSVQALGAGITLDQPLANDHPTGAPVVDPQITTAGYQGSPAPDQWFGGSLSVSAGSIALRDATGSVVVDAIVYGSQQSSSSGNGTITSPELAVLEADQAGGGCIAVVAGAAANPGRSNARWPDGSDTDSLCRDFVTTTIPTPGAANAR</sequence>
<dbReference type="InterPro" id="IPR036415">
    <property type="entry name" value="Lamin_tail_dom_sf"/>
</dbReference>
<feature type="signal peptide" evidence="3">
    <location>
        <begin position="1"/>
        <end position="37"/>
    </location>
</feature>
<dbReference type="InterPro" id="IPR013320">
    <property type="entry name" value="ConA-like_dom_sf"/>
</dbReference>
<dbReference type="Pfam" id="PF00932">
    <property type="entry name" value="LTD"/>
    <property type="match status" value="1"/>
</dbReference>
<dbReference type="InterPro" id="IPR015289">
    <property type="entry name" value="A-L-arabinofuranosidase_B_cat"/>
</dbReference>
<feature type="domain" description="LTD" evidence="4">
    <location>
        <begin position="479"/>
        <end position="594"/>
    </location>
</feature>
<feature type="active site" description="Proton donor" evidence="1">
    <location>
        <position position="339"/>
    </location>
</feature>
<gene>
    <name evidence="5" type="ORF">SAMN04489832_0078</name>
</gene>
<dbReference type="PROSITE" id="PS51841">
    <property type="entry name" value="LTD"/>
    <property type="match status" value="1"/>
</dbReference>
<dbReference type="EMBL" id="FSQT01000001">
    <property type="protein sequence ID" value="SIM45864.1"/>
    <property type="molecule type" value="Genomic_DNA"/>
</dbReference>
<feature type="active site" description="Nucleophile" evidence="1">
    <location>
        <position position="258"/>
    </location>
</feature>
<name>A0A1N5TBV8_9ACTN</name>
<dbReference type="InterPro" id="IPR001322">
    <property type="entry name" value="Lamin_tail_dom"/>
</dbReference>
<feature type="disulfide bond" evidence="2">
    <location>
        <begin position="213"/>
        <end position="214"/>
    </location>
</feature>
<evidence type="ECO:0000256" key="3">
    <source>
        <dbReference type="SAM" id="SignalP"/>
    </source>
</evidence>
<evidence type="ECO:0000256" key="2">
    <source>
        <dbReference type="PIRSR" id="PIRSR638964-3"/>
    </source>
</evidence>
<protein>
    <submittedName>
        <fullName evidence="5">Lamin Tail Domain</fullName>
    </submittedName>
</protein>
<evidence type="ECO:0000256" key="1">
    <source>
        <dbReference type="PIRSR" id="PIRSR638964-1"/>
    </source>
</evidence>
<feature type="chain" id="PRO_5012568386" evidence="3">
    <location>
        <begin position="38"/>
        <end position="904"/>
    </location>
</feature>
<keyword evidence="2" id="KW-1015">Disulfide bond</keyword>
<evidence type="ECO:0000313" key="6">
    <source>
        <dbReference type="Proteomes" id="UP000185124"/>
    </source>
</evidence>
<dbReference type="Pfam" id="PF09206">
    <property type="entry name" value="ArabFuran-catal"/>
    <property type="match status" value="1"/>
</dbReference>
<keyword evidence="6" id="KW-1185">Reference proteome</keyword>
<evidence type="ECO:0000313" key="5">
    <source>
        <dbReference type="EMBL" id="SIM45864.1"/>
    </source>
</evidence>
<dbReference type="Proteomes" id="UP000185124">
    <property type="component" value="Unassembled WGS sequence"/>
</dbReference>
<evidence type="ECO:0000259" key="4">
    <source>
        <dbReference type="PROSITE" id="PS51841"/>
    </source>
</evidence>
<dbReference type="PANTHER" id="PTHR39447">
    <property type="entry name" value="ALPHA-L-ARABINOFURANOSIDASE B"/>
    <property type="match status" value="1"/>
</dbReference>
<dbReference type="GO" id="GO:0046556">
    <property type="term" value="F:alpha-L-arabinofuranosidase activity"/>
    <property type="evidence" value="ECO:0007669"/>
    <property type="project" value="InterPro"/>
</dbReference>
<dbReference type="AlphaFoldDB" id="A0A1N5TBV8"/>
<dbReference type="SUPFAM" id="SSF74853">
    <property type="entry name" value="Lamin A/C globular tail domain"/>
    <property type="match status" value="1"/>
</dbReference>
<proteinExistence type="predicted"/>
<dbReference type="GO" id="GO:0045490">
    <property type="term" value="P:pectin catabolic process"/>
    <property type="evidence" value="ECO:0007669"/>
    <property type="project" value="TreeGrafter"/>
</dbReference>
<feature type="disulfide bond" evidence="2">
    <location>
        <begin position="50"/>
        <end position="60"/>
    </location>
</feature>
<dbReference type="STRING" id="709881.SAMN04489832_0078"/>